<dbReference type="HOGENOM" id="CLU_029030_1_0_2"/>
<sequence>MSDATGETVELVRRALDPDTAEPFEARLTEQARWLRAAIEEGRMDNPDFAVGLEMEVYAVAGGNDGSDGAGPRLTRLPEEVFETAAANKELGLHNVEINTDPSVLSETGLETQAEAIRERTQSASSAARDHGCELVLDAMWTLPPTGGAMAYLSATAERDGVVLAENMRQDPRYVGIDNDALRHGGGGPISLSVPGADIEFPTILFESLATSIQPHLQVPSAAELPAYYNAAIRTLGPILALSANSPFLPAELYGDADDPEALVEATPHELRIDVFEQSVNRTPNAKVSVPRDIGTATDVVDRVLEDGRYAPFLREWIDGETERTELADRIWEFDHKRGTYWRWLRCVIGGARVDAANDERSLRIEYRPIPTQPSVADVVGMQALVAGVLRGLVGSGHPVAELPWSAAESSFYDAVENGLDAELAWVTAAGERTSDSDVIFDELFEHARSGLEAEGVPADDIEQYLSPIERRWSGRATPSSWKKARVRDALEEGADLPGAIAAMQREYIARSREGDAFVSWL</sequence>
<dbReference type="KEGG" id="nmo:Nmlp_2787"/>
<dbReference type="GeneID" id="14651505"/>
<dbReference type="Pfam" id="PF04107">
    <property type="entry name" value="GCS2"/>
    <property type="match status" value="1"/>
</dbReference>
<dbReference type="AlphaFoldDB" id="M1XRP0"/>
<dbReference type="eggNOG" id="arCOG04732">
    <property type="taxonomic scope" value="Archaea"/>
</dbReference>
<keyword evidence="2" id="KW-1185">Reference proteome</keyword>
<dbReference type="GO" id="GO:0016879">
    <property type="term" value="F:ligase activity, forming carbon-nitrogen bonds"/>
    <property type="evidence" value="ECO:0007669"/>
    <property type="project" value="TreeGrafter"/>
</dbReference>
<organism evidence="1 2">
    <name type="scientific">Natronomonas moolapensis (strain DSM 18674 / CECT 7526 / JCM 14361 / 8.8.11)</name>
    <dbReference type="NCBI Taxonomy" id="268739"/>
    <lineage>
        <taxon>Archaea</taxon>
        <taxon>Methanobacteriati</taxon>
        <taxon>Methanobacteriota</taxon>
        <taxon>Stenosarchaea group</taxon>
        <taxon>Halobacteria</taxon>
        <taxon>Halobacteriales</taxon>
        <taxon>Natronomonadaceae</taxon>
        <taxon>Natronomonas</taxon>
    </lineage>
</organism>
<dbReference type="RefSeq" id="WP_015409705.1">
    <property type="nucleotide sequence ID" value="NC_020388.1"/>
</dbReference>
<dbReference type="PANTHER" id="PTHR36510:SF3">
    <property type="entry name" value="CONSERVED PROTEIN"/>
    <property type="match status" value="1"/>
</dbReference>
<evidence type="ECO:0000313" key="2">
    <source>
        <dbReference type="Proteomes" id="UP000011867"/>
    </source>
</evidence>
<proteinExistence type="predicted"/>
<accession>M1XRP0</accession>
<dbReference type="InterPro" id="IPR050141">
    <property type="entry name" value="GCL_type2/YbdK_subfam"/>
</dbReference>
<reference evidence="1 2" key="1">
    <citation type="journal article" date="2013" name="Genome Announc.">
        <title>Genome of the haloarchaeon Natronomonas moolapensis, a neutrophilic member of a previously haloalkaliphilic genus.</title>
        <authorList>
            <person name="Dyall-Smith M.L."/>
            <person name="Pfeiffer F."/>
            <person name="Oberwinkler T."/>
            <person name="Klee K."/>
            <person name="Rampp M."/>
            <person name="Palm P."/>
            <person name="Gross K."/>
            <person name="Schuster S.C."/>
            <person name="Oesterhelt D."/>
        </authorList>
    </citation>
    <scope>NUCLEOTIDE SEQUENCE [LARGE SCALE GENOMIC DNA]</scope>
    <source>
        <strain evidence="2">DSM 18674 / JCM 14361 / 8.8.11</strain>
    </source>
</reference>
<dbReference type="EMBL" id="HF582854">
    <property type="protein sequence ID" value="CCQ36939.1"/>
    <property type="molecule type" value="Genomic_DNA"/>
</dbReference>
<dbReference type="Proteomes" id="UP000011867">
    <property type="component" value="Chromosome"/>
</dbReference>
<name>M1XRP0_NATM8</name>
<evidence type="ECO:0008006" key="3">
    <source>
        <dbReference type="Google" id="ProtNLM"/>
    </source>
</evidence>
<protein>
    <recommendedName>
        <fullName evidence="3">UCP012666 family protein</fullName>
    </recommendedName>
</protein>
<gene>
    <name evidence="1" type="ordered locus">Nmlp_2787</name>
</gene>
<dbReference type="InterPro" id="IPR014746">
    <property type="entry name" value="Gln_synth/guanido_kin_cat_dom"/>
</dbReference>
<dbReference type="Gene3D" id="3.30.590.20">
    <property type="match status" value="1"/>
</dbReference>
<dbReference type="OrthoDB" id="194541at2157"/>
<dbReference type="InterPro" id="IPR006336">
    <property type="entry name" value="GCS2"/>
</dbReference>
<dbReference type="PANTHER" id="PTHR36510">
    <property type="entry name" value="GLUTAMATE--CYSTEINE LIGASE 2-RELATED"/>
    <property type="match status" value="1"/>
</dbReference>
<evidence type="ECO:0000313" key="1">
    <source>
        <dbReference type="EMBL" id="CCQ36939.1"/>
    </source>
</evidence>
<dbReference type="SUPFAM" id="SSF55931">
    <property type="entry name" value="Glutamine synthetase/guanido kinase"/>
    <property type="match status" value="1"/>
</dbReference>